<dbReference type="PANTHER" id="PTHR43685">
    <property type="entry name" value="GLYCOSYLTRANSFERASE"/>
    <property type="match status" value="1"/>
</dbReference>
<reference evidence="2" key="1">
    <citation type="submission" date="2022-12" db="EMBL/GenBank/DDBJ databases">
        <title>Paracoccus sp. EF6 isolated from a lake water.</title>
        <authorList>
            <person name="Liu H."/>
        </authorList>
    </citation>
    <scope>NUCLEOTIDE SEQUENCE</scope>
    <source>
        <strain evidence="2">EF6</strain>
    </source>
</reference>
<dbReference type="Pfam" id="PF00535">
    <property type="entry name" value="Glycos_transf_2"/>
    <property type="match status" value="1"/>
</dbReference>
<dbReference type="RefSeq" id="WP_268940017.1">
    <property type="nucleotide sequence ID" value="NZ_JAPTYD010000001.1"/>
</dbReference>
<dbReference type="Proteomes" id="UP001149822">
    <property type="component" value="Unassembled WGS sequence"/>
</dbReference>
<dbReference type="CDD" id="cd00761">
    <property type="entry name" value="Glyco_tranf_GTA_type"/>
    <property type="match status" value="1"/>
</dbReference>
<dbReference type="InterPro" id="IPR001173">
    <property type="entry name" value="Glyco_trans_2-like"/>
</dbReference>
<dbReference type="PANTHER" id="PTHR43685:SF2">
    <property type="entry name" value="GLYCOSYLTRANSFERASE 2-LIKE DOMAIN-CONTAINING PROTEIN"/>
    <property type="match status" value="1"/>
</dbReference>
<feature type="domain" description="Glycosyltransferase 2-like" evidence="1">
    <location>
        <begin position="6"/>
        <end position="154"/>
    </location>
</feature>
<keyword evidence="3" id="KW-1185">Reference proteome</keyword>
<sequence length="255" mass="28812">MQPLISVIITTHQRPVLLRRAIESVLQQGDLAEIILCSDESSLPTAQVATELLRPSDSFLRLPQLRGLAETRNMGMMAARGQWVCFLDDDDSMEGDFFARLKPMLTAPDEVVYTNFTEIREDILPGGSAERTGSRSISLAGLQVSNLAVQNFIPVSALIIPRRHLKSVSFDPSLKSHEDWDLILQLRKQARFRHADISGPNYHISSSATRNDTGELARAEIYQQIYLRHKLVGPRIWKRRIRKLLRIRSNATSVT</sequence>
<dbReference type="InterPro" id="IPR029044">
    <property type="entry name" value="Nucleotide-diphossugar_trans"/>
</dbReference>
<dbReference type="SUPFAM" id="SSF53448">
    <property type="entry name" value="Nucleotide-diphospho-sugar transferases"/>
    <property type="match status" value="1"/>
</dbReference>
<proteinExistence type="predicted"/>
<protein>
    <submittedName>
        <fullName evidence="2">Glycosyltransferase family 2 protein</fullName>
    </submittedName>
</protein>
<comment type="caution">
    <text evidence="2">The sequence shown here is derived from an EMBL/GenBank/DDBJ whole genome shotgun (WGS) entry which is preliminary data.</text>
</comment>
<evidence type="ECO:0000313" key="2">
    <source>
        <dbReference type="EMBL" id="MCZ0960003.1"/>
    </source>
</evidence>
<gene>
    <name evidence="2" type="ORF">OU682_00045</name>
</gene>
<evidence type="ECO:0000259" key="1">
    <source>
        <dbReference type="Pfam" id="PF00535"/>
    </source>
</evidence>
<dbReference type="EMBL" id="JAPTYD010000001">
    <property type="protein sequence ID" value="MCZ0960003.1"/>
    <property type="molecule type" value="Genomic_DNA"/>
</dbReference>
<organism evidence="2 3">
    <name type="scientific">Paracoccus benzoatiresistens</name>
    <dbReference type="NCBI Taxonomy" id="2997341"/>
    <lineage>
        <taxon>Bacteria</taxon>
        <taxon>Pseudomonadati</taxon>
        <taxon>Pseudomonadota</taxon>
        <taxon>Alphaproteobacteria</taxon>
        <taxon>Rhodobacterales</taxon>
        <taxon>Paracoccaceae</taxon>
        <taxon>Paracoccus</taxon>
    </lineage>
</organism>
<dbReference type="Gene3D" id="3.90.550.10">
    <property type="entry name" value="Spore Coat Polysaccharide Biosynthesis Protein SpsA, Chain A"/>
    <property type="match status" value="1"/>
</dbReference>
<name>A0ABT4IYR2_9RHOB</name>
<accession>A0ABT4IYR2</accession>
<dbReference type="InterPro" id="IPR050834">
    <property type="entry name" value="Glycosyltransf_2"/>
</dbReference>
<evidence type="ECO:0000313" key="3">
    <source>
        <dbReference type="Proteomes" id="UP001149822"/>
    </source>
</evidence>